<protein>
    <submittedName>
        <fullName evidence="2">Indole prenyltransferase tdiB</fullName>
    </submittedName>
</protein>
<dbReference type="NCBIfam" id="TIGR03429">
    <property type="entry name" value="arom_pren_DMATS"/>
    <property type="match status" value="1"/>
</dbReference>
<dbReference type="InterPro" id="IPR033964">
    <property type="entry name" value="ABBA"/>
</dbReference>
<sequence length="463" mass="51159">METGNISANTSQADSQDTTIDTRNLAMKNHDLTTLHHASGASKRNIYNEIEFSASAEGEPLISSWLPTLHSTLSSLLRWTGAYPAYIQDAHLAFVREAVAPRLKQPPTTADRLHYILTHNHSPYEASLAFASHQPPKVRFTVQPLVDPSTLGGDPLGQKGLREKLENLASSCGADRTWLDAFVDSVFLTAEEEAGLVDKTANGSPAGALPRQICYAGFDFESEENDGKAAIGMKAYLFPQLKALATGRSLVSITESIVARLAEGNEGFLAAWALLRTFLDSYGEENINIYFLAIDCLPYEMEPRFKIYAHTHANSLASARQIFTLGGRLAHSTDFLPQVWPLLMDMEDVPQASMDDLEKPLNDPDSKYCGLCFAFEMMQGKNVPQVKMYVPMWQYARDKAGVVERYDRILQNQGMMMGDYDLKAAVKDAFKHDTEIGLHTMASVSSSQKGVGLSTYFGPRLWA</sequence>
<dbReference type="AlphaFoldDB" id="A0A7J6JQI5"/>
<evidence type="ECO:0000313" key="3">
    <source>
        <dbReference type="Proteomes" id="UP000011096"/>
    </source>
</evidence>
<dbReference type="Proteomes" id="UP000011096">
    <property type="component" value="Unassembled WGS sequence"/>
</dbReference>
<reference evidence="2 3" key="1">
    <citation type="submission" date="2012-08" db="EMBL/GenBank/DDBJ databases">
        <authorList>
            <person name="Gan P.H.P."/>
            <person name="Ikeda K."/>
            <person name="Irieda H."/>
            <person name="Narusaka M."/>
            <person name="O'Connell R.J."/>
            <person name="Narusaka Y."/>
            <person name="Takano Y."/>
            <person name="Kubo Y."/>
            <person name="Shirasu K."/>
        </authorList>
    </citation>
    <scope>NUCLEOTIDE SEQUENCE [LARGE SCALE GENOMIC DNA]</scope>
    <source>
        <strain evidence="2 3">Nara gc5</strain>
    </source>
</reference>
<dbReference type="SFLD" id="SFLDG01162">
    <property type="entry name" value="I"/>
    <property type="match status" value="1"/>
</dbReference>
<dbReference type="PANTHER" id="PTHR40627">
    <property type="entry name" value="INDOLE PRENYLTRANSFERASE TDIB-RELATED"/>
    <property type="match status" value="1"/>
</dbReference>
<dbReference type="PANTHER" id="PTHR40627:SF5">
    <property type="entry name" value="INDOLE PRENYLTRANSFERASE TDIB"/>
    <property type="match status" value="1"/>
</dbReference>
<dbReference type="CDD" id="cd13929">
    <property type="entry name" value="PT-DMATS_CymD"/>
    <property type="match status" value="1"/>
</dbReference>
<evidence type="ECO:0000313" key="2">
    <source>
        <dbReference type="EMBL" id="KAF4493046.1"/>
    </source>
</evidence>
<dbReference type="Pfam" id="PF11991">
    <property type="entry name" value="Trp_DMAT"/>
    <property type="match status" value="1"/>
</dbReference>
<evidence type="ECO:0000256" key="1">
    <source>
        <dbReference type="ARBA" id="ARBA00022679"/>
    </source>
</evidence>
<dbReference type="InParanoid" id="A0A7J6JQI5"/>
<keyword evidence="1 2" id="KW-0808">Transferase</keyword>
<dbReference type="GO" id="GO:0016765">
    <property type="term" value="F:transferase activity, transferring alkyl or aryl (other than methyl) groups"/>
    <property type="evidence" value="ECO:0007669"/>
    <property type="project" value="InterPro"/>
</dbReference>
<dbReference type="OrthoDB" id="5392033at2759"/>
<dbReference type="SFLD" id="SFLDS00036">
    <property type="entry name" value="Aromatic_Prenyltransferase"/>
    <property type="match status" value="1"/>
</dbReference>
<dbReference type="GO" id="GO:0009820">
    <property type="term" value="P:alkaloid metabolic process"/>
    <property type="evidence" value="ECO:0007669"/>
    <property type="project" value="InterPro"/>
</dbReference>
<dbReference type="RefSeq" id="XP_031875703.2">
    <property type="nucleotide sequence ID" value="XM_032027979.2"/>
</dbReference>
<name>A0A7J6JQI5_COLFN</name>
<comment type="caution">
    <text evidence="2">The sequence shown here is derived from an EMBL/GenBank/DDBJ whole genome shotgun (WGS) entry which is preliminary data.</text>
</comment>
<dbReference type="GeneID" id="43612089"/>
<accession>A0A7J6JQI5</accession>
<reference evidence="2 3" key="2">
    <citation type="submission" date="2020-04" db="EMBL/GenBank/DDBJ databases">
        <title>Genome sequencing and assembly of multiple isolates from the Colletotrichum gloeosporioides species complex.</title>
        <authorList>
            <person name="Gan P."/>
            <person name="Shirasu K."/>
        </authorList>
    </citation>
    <scope>NUCLEOTIDE SEQUENCE [LARGE SCALE GENOMIC DNA]</scope>
    <source>
        <strain evidence="2 3">Nara gc5</strain>
    </source>
</reference>
<dbReference type="EMBL" id="ANPB02000001">
    <property type="protein sequence ID" value="KAF4493046.1"/>
    <property type="molecule type" value="Genomic_DNA"/>
</dbReference>
<dbReference type="InterPro" id="IPR017795">
    <property type="entry name" value="ABBA_NscD-like"/>
</dbReference>
<organism evidence="2 3">
    <name type="scientific">Colletotrichum fructicola (strain Nara gc5)</name>
    <name type="common">Anthracnose fungus</name>
    <name type="synonym">Colletotrichum gloeosporioides (strain Nara gc5)</name>
    <dbReference type="NCBI Taxonomy" id="1213859"/>
    <lineage>
        <taxon>Eukaryota</taxon>
        <taxon>Fungi</taxon>
        <taxon>Dikarya</taxon>
        <taxon>Ascomycota</taxon>
        <taxon>Pezizomycotina</taxon>
        <taxon>Sordariomycetes</taxon>
        <taxon>Hypocreomycetidae</taxon>
        <taxon>Glomerellales</taxon>
        <taxon>Glomerellaceae</taxon>
        <taxon>Colletotrichum</taxon>
        <taxon>Colletotrichum gloeosporioides species complex</taxon>
    </lineage>
</organism>
<keyword evidence="3" id="KW-1185">Reference proteome</keyword>
<proteinExistence type="predicted"/>
<gene>
    <name evidence="2" type="primary">tdiB-1</name>
    <name evidence="2" type="ORF">CGGC5_v002636</name>
</gene>